<feature type="binding site" evidence="7">
    <location>
        <position position="242"/>
    </location>
    <ligand>
        <name>shikimate</name>
        <dbReference type="ChEBI" id="CHEBI:36208"/>
    </ligand>
</feature>
<feature type="domain" description="Shikimate dehydrogenase substrate binding N-terminal" evidence="8">
    <location>
        <begin position="6"/>
        <end position="87"/>
    </location>
</feature>
<evidence type="ECO:0000256" key="1">
    <source>
        <dbReference type="ARBA" id="ARBA00004871"/>
    </source>
</evidence>
<evidence type="ECO:0000256" key="2">
    <source>
        <dbReference type="ARBA" id="ARBA00012962"/>
    </source>
</evidence>
<dbReference type="InterPro" id="IPR046346">
    <property type="entry name" value="Aminoacid_DH-like_N_sf"/>
</dbReference>
<evidence type="ECO:0000313" key="9">
    <source>
        <dbReference type="EMBL" id="CDD09457.1"/>
    </source>
</evidence>
<dbReference type="GO" id="GO:0009423">
    <property type="term" value="P:chorismate biosynthetic process"/>
    <property type="evidence" value="ECO:0007669"/>
    <property type="project" value="UniProtKB-UniRule"/>
</dbReference>
<dbReference type="GO" id="GO:0005829">
    <property type="term" value="C:cytosol"/>
    <property type="evidence" value="ECO:0007669"/>
    <property type="project" value="TreeGrafter"/>
</dbReference>
<dbReference type="InterPro" id="IPR013708">
    <property type="entry name" value="Shikimate_DH-bd_N"/>
</dbReference>
<feature type="binding site" evidence="7">
    <location>
        <position position="85"/>
    </location>
    <ligand>
        <name>shikimate</name>
        <dbReference type="ChEBI" id="CHEBI:36208"/>
    </ligand>
</feature>
<dbReference type="EMBL" id="CBGL010000007">
    <property type="protein sequence ID" value="CDD09457.1"/>
    <property type="molecule type" value="Genomic_DNA"/>
</dbReference>
<dbReference type="GO" id="GO:0019632">
    <property type="term" value="P:shikimate metabolic process"/>
    <property type="evidence" value="ECO:0007669"/>
    <property type="project" value="InterPro"/>
</dbReference>
<feature type="binding site" evidence="7">
    <location>
        <position position="60"/>
    </location>
    <ligand>
        <name>shikimate</name>
        <dbReference type="ChEBI" id="CHEBI:36208"/>
    </ligand>
</feature>
<dbReference type="GO" id="GO:0004764">
    <property type="term" value="F:shikimate 3-dehydrogenase (NADP+) activity"/>
    <property type="evidence" value="ECO:0007669"/>
    <property type="project" value="UniProtKB-UniRule"/>
</dbReference>
<feature type="binding site" evidence="7">
    <location>
        <position position="212"/>
    </location>
    <ligand>
        <name>NADP(+)</name>
        <dbReference type="ChEBI" id="CHEBI:58349"/>
    </ligand>
</feature>
<feature type="binding site" evidence="7">
    <location>
        <position position="214"/>
    </location>
    <ligand>
        <name>shikimate</name>
        <dbReference type="ChEBI" id="CHEBI:36208"/>
    </ligand>
</feature>
<evidence type="ECO:0000259" key="8">
    <source>
        <dbReference type="Pfam" id="PF08501"/>
    </source>
</evidence>
<gene>
    <name evidence="7" type="primary">aroE</name>
    <name evidence="9" type="ORF">BN587_01476</name>
</gene>
<dbReference type="AlphaFoldDB" id="R6XT57"/>
<keyword evidence="3 7" id="KW-0028">Amino-acid biosynthesis</keyword>
<dbReference type="RefSeq" id="WP_021720523.1">
    <property type="nucleotide sequence ID" value="NZ_FR892804.1"/>
</dbReference>
<feature type="binding site" evidence="7">
    <location>
        <position position="100"/>
    </location>
    <ligand>
        <name>shikimate</name>
        <dbReference type="ChEBI" id="CHEBI:36208"/>
    </ligand>
</feature>
<comment type="caution">
    <text evidence="7">Lacks conserved residue(s) required for the propagation of feature annotation.</text>
</comment>
<proteinExistence type="inferred from homology"/>
<evidence type="ECO:0000256" key="7">
    <source>
        <dbReference type="HAMAP-Rule" id="MF_00222"/>
    </source>
</evidence>
<dbReference type="NCBIfam" id="TIGR00507">
    <property type="entry name" value="aroE"/>
    <property type="match status" value="1"/>
</dbReference>
<dbReference type="InterPro" id="IPR036291">
    <property type="entry name" value="NAD(P)-bd_dom_sf"/>
</dbReference>
<dbReference type="GO" id="GO:0008652">
    <property type="term" value="P:amino acid biosynthetic process"/>
    <property type="evidence" value="ECO:0007669"/>
    <property type="project" value="UniProtKB-KW"/>
</dbReference>
<dbReference type="EC" id="1.1.1.25" evidence="2 7"/>
<evidence type="ECO:0000256" key="6">
    <source>
        <dbReference type="ARBA" id="ARBA00023141"/>
    </source>
</evidence>
<name>R6XT57_9FIRM</name>
<feature type="binding site" evidence="7">
    <location>
        <position position="235"/>
    </location>
    <ligand>
        <name>NADP(+)</name>
        <dbReference type="ChEBI" id="CHEBI:58349"/>
    </ligand>
</feature>
<comment type="catalytic activity">
    <reaction evidence="7">
        <text>shikimate + NADP(+) = 3-dehydroshikimate + NADPH + H(+)</text>
        <dbReference type="Rhea" id="RHEA:17737"/>
        <dbReference type="ChEBI" id="CHEBI:15378"/>
        <dbReference type="ChEBI" id="CHEBI:16630"/>
        <dbReference type="ChEBI" id="CHEBI:36208"/>
        <dbReference type="ChEBI" id="CHEBI:57783"/>
        <dbReference type="ChEBI" id="CHEBI:58349"/>
        <dbReference type="EC" id="1.1.1.25"/>
    </reaction>
</comment>
<sequence length="271" mass="30134">MKHYGLLGGKLGHSLSPQIHELFFKYTGIEGDYTLLETPQEDLPKRMEELRANYAGSNVTIPHKLHVMPLLDSITREAKAIGAVNTIKFDENGAEGYNTDYFGFGRMLEYNNIDVRAKRVAVLGTGGVARAVVKYMVDKRVGKLYLVTRDVAHVDKDFLKIAPKCKFIDYDGLAALTGDVIVNCTPVGMYPKVNAAPVTPEEISNFDAAVDLIYNPKQTLFLKQAAEAKMQTVNGLFMLVAQAVAAQEIWQGEKYDSELIVKIMQDLEQNI</sequence>
<comment type="similarity">
    <text evidence="7">Belongs to the shikimate dehydrogenase family.</text>
</comment>
<keyword evidence="6 7" id="KW-0057">Aromatic amino acid biosynthesis</keyword>
<protein>
    <recommendedName>
        <fullName evidence="2 7">Shikimate dehydrogenase (NADP(+))</fullName>
        <shortName evidence="7">SDH</shortName>
        <ecNumber evidence="2 7">1.1.1.25</ecNumber>
    </recommendedName>
</protein>
<dbReference type="SUPFAM" id="SSF53223">
    <property type="entry name" value="Aminoacid dehydrogenase-like, N-terminal domain"/>
    <property type="match status" value="1"/>
</dbReference>
<evidence type="ECO:0000256" key="4">
    <source>
        <dbReference type="ARBA" id="ARBA00022857"/>
    </source>
</evidence>
<dbReference type="SUPFAM" id="SSF51735">
    <property type="entry name" value="NAD(P)-binding Rossmann-fold domains"/>
    <property type="match status" value="1"/>
</dbReference>
<accession>R6XT57</accession>
<dbReference type="PANTHER" id="PTHR21089:SF1">
    <property type="entry name" value="BIFUNCTIONAL 3-DEHYDROQUINATE DEHYDRATASE_SHIKIMATE DEHYDROGENASE, CHLOROPLASTIC"/>
    <property type="match status" value="1"/>
</dbReference>
<comment type="pathway">
    <text evidence="1 7">Metabolic intermediate biosynthesis; chorismate biosynthesis; chorismate from D-erythrose 4-phosphate and phosphoenolpyruvate: step 4/7.</text>
</comment>
<dbReference type="Proteomes" id="UP000014937">
    <property type="component" value="Unassembled WGS sequence"/>
</dbReference>
<comment type="subunit">
    <text evidence="7">Homodimer.</text>
</comment>
<dbReference type="HOGENOM" id="CLU_044063_4_1_9"/>
<organism evidence="9">
    <name type="scientific">Phascolarctobacterium succinatutens CAG:287</name>
    <dbReference type="NCBI Taxonomy" id="1263101"/>
    <lineage>
        <taxon>Bacteria</taxon>
        <taxon>Bacillati</taxon>
        <taxon>Bacillota</taxon>
        <taxon>Negativicutes</taxon>
        <taxon>Acidaminococcales</taxon>
        <taxon>Acidaminococcaceae</taxon>
        <taxon>Phascolarctobacterium</taxon>
    </lineage>
</organism>
<comment type="caution">
    <text evidence="9">The sequence shown here is derived from an EMBL/GenBank/DDBJ whole genome shotgun (WGS) entry which is preliminary data.</text>
</comment>
<dbReference type="Gene3D" id="3.40.50.10860">
    <property type="entry name" value="Leucine Dehydrogenase, chain A, domain 1"/>
    <property type="match status" value="1"/>
</dbReference>
<dbReference type="GO" id="GO:0050661">
    <property type="term" value="F:NADP binding"/>
    <property type="evidence" value="ECO:0007669"/>
    <property type="project" value="InterPro"/>
</dbReference>
<keyword evidence="4 7" id="KW-0521">NADP</keyword>
<feature type="active site" description="Proton acceptor" evidence="7">
    <location>
        <position position="64"/>
    </location>
</feature>
<dbReference type="UniPathway" id="UPA00053">
    <property type="reaction ID" value="UER00087"/>
</dbReference>
<dbReference type="Pfam" id="PF08501">
    <property type="entry name" value="Shikimate_dh_N"/>
    <property type="match status" value="1"/>
</dbReference>
<dbReference type="InterPro" id="IPR022893">
    <property type="entry name" value="Shikimate_DH_fam"/>
</dbReference>
<dbReference type="CDD" id="cd01065">
    <property type="entry name" value="NAD_bind_Shikimate_DH"/>
    <property type="match status" value="1"/>
</dbReference>
<reference evidence="9" key="1">
    <citation type="submission" date="2012-11" db="EMBL/GenBank/DDBJ databases">
        <title>Dependencies among metagenomic species, viruses, plasmids and units of genetic variation.</title>
        <authorList>
            <person name="Nielsen H.B."/>
            <person name="Almeida M."/>
            <person name="Juncker A.S."/>
            <person name="Rasmussen S."/>
            <person name="Li J."/>
            <person name="Sunagawa S."/>
            <person name="Plichta D."/>
            <person name="Gautier L."/>
            <person name="Le Chatelier E."/>
            <person name="Peletier E."/>
            <person name="Bonde I."/>
            <person name="Nielsen T."/>
            <person name="Manichanh C."/>
            <person name="Arumugam M."/>
            <person name="Batto J."/>
            <person name="Santos M.B.Q.D."/>
            <person name="Blom N."/>
            <person name="Borruel N."/>
            <person name="Burgdorf K.S."/>
            <person name="Boumezbeur F."/>
            <person name="Casellas F."/>
            <person name="Dore J."/>
            <person name="Guarner F."/>
            <person name="Hansen T."/>
            <person name="Hildebrand F."/>
            <person name="Kaas R.S."/>
            <person name="Kennedy S."/>
            <person name="Kristiansen K."/>
            <person name="Kultima J.R."/>
            <person name="Leonard P."/>
            <person name="Levenez F."/>
            <person name="Lund O."/>
            <person name="Moumen B."/>
            <person name="Le Paslier D."/>
            <person name="Pons N."/>
            <person name="Pedersen O."/>
            <person name="Prifti E."/>
            <person name="Qin J."/>
            <person name="Raes J."/>
            <person name="Tap J."/>
            <person name="Tims S."/>
            <person name="Ussery D.W."/>
            <person name="Yamada T."/>
            <person name="MetaHit consortium"/>
            <person name="Renault P."/>
            <person name="Sicheritz-Ponten T."/>
            <person name="Bork P."/>
            <person name="Wang J."/>
            <person name="Brunak S."/>
            <person name="Ehrlich S.D."/>
        </authorList>
    </citation>
    <scope>NUCLEOTIDE SEQUENCE [LARGE SCALE GENOMIC DNA]</scope>
</reference>
<dbReference type="PANTHER" id="PTHR21089">
    <property type="entry name" value="SHIKIMATE DEHYDROGENASE"/>
    <property type="match status" value="1"/>
</dbReference>
<keyword evidence="5 7" id="KW-0560">Oxidoreductase</keyword>
<evidence type="ECO:0000256" key="5">
    <source>
        <dbReference type="ARBA" id="ARBA00023002"/>
    </source>
</evidence>
<dbReference type="GO" id="GO:0009073">
    <property type="term" value="P:aromatic amino acid family biosynthetic process"/>
    <property type="evidence" value="ECO:0007669"/>
    <property type="project" value="UniProtKB-KW"/>
</dbReference>
<dbReference type="InterPro" id="IPR011342">
    <property type="entry name" value="Shikimate_DH"/>
</dbReference>
<feature type="binding site" evidence="7">
    <location>
        <begin position="14"/>
        <end position="16"/>
    </location>
    <ligand>
        <name>shikimate</name>
        <dbReference type="ChEBI" id="CHEBI:36208"/>
    </ligand>
</feature>
<dbReference type="Gene3D" id="3.40.50.720">
    <property type="entry name" value="NAD(P)-binding Rossmann-like Domain"/>
    <property type="match status" value="1"/>
</dbReference>
<dbReference type="HAMAP" id="MF_00222">
    <property type="entry name" value="Shikimate_DH_AroE"/>
    <property type="match status" value="1"/>
</dbReference>
<evidence type="ECO:0000256" key="3">
    <source>
        <dbReference type="ARBA" id="ARBA00022605"/>
    </source>
</evidence>
<comment type="function">
    <text evidence="7">Involved in the biosynthesis of the chorismate, which leads to the biosynthesis of aromatic amino acids. Catalyzes the reversible NADPH linked reduction of 3-dehydroshikimate (DHSA) to yield shikimate (SA).</text>
</comment>